<sequence length="159" mass="17552">MDLDVGSWRETEEPGAEELEESSPGREPSEPLGDGDSEESQEETVQVRRQNLLHFLSEVAYLMEPLSISSNESTEGCCPPSATRQQKGKETEAAKEEREPCREAEELSAKLNSLVAEKKPVEERGEQEVEPAPSGLCAVQELSTENEECLLYAQTSKVP</sequence>
<proteinExistence type="predicted"/>
<evidence type="ECO:0000313" key="1">
    <source>
        <dbReference type="Proteomes" id="UP000694863"/>
    </source>
</evidence>
<protein>
    <submittedName>
        <fullName evidence="2">Bromodomain-containing protein 8-like</fullName>
    </submittedName>
</protein>
<accession>A0AC55CQQ4</accession>
<name>A0AC55CQQ4_ECHTE</name>
<keyword evidence="1" id="KW-1185">Reference proteome</keyword>
<dbReference type="Proteomes" id="UP000694863">
    <property type="component" value="Unplaced"/>
</dbReference>
<gene>
    <name evidence="2" type="primary">LOC123521085</name>
</gene>
<dbReference type="RefSeq" id="XP_045140964.1">
    <property type="nucleotide sequence ID" value="XM_045285029.1"/>
</dbReference>
<reference evidence="2" key="1">
    <citation type="submission" date="2025-08" db="UniProtKB">
        <authorList>
            <consortium name="RefSeq"/>
        </authorList>
    </citation>
    <scope>IDENTIFICATION</scope>
</reference>
<organism evidence="1 2">
    <name type="scientific">Echinops telfairi</name>
    <name type="common">Lesser hedgehog tenrec</name>
    <dbReference type="NCBI Taxonomy" id="9371"/>
    <lineage>
        <taxon>Eukaryota</taxon>
        <taxon>Metazoa</taxon>
        <taxon>Chordata</taxon>
        <taxon>Craniata</taxon>
        <taxon>Vertebrata</taxon>
        <taxon>Euteleostomi</taxon>
        <taxon>Mammalia</taxon>
        <taxon>Eutheria</taxon>
        <taxon>Afrotheria</taxon>
        <taxon>Tenrecidae</taxon>
        <taxon>Tenrecinae</taxon>
        <taxon>Echinops</taxon>
    </lineage>
</organism>
<evidence type="ECO:0000313" key="2">
    <source>
        <dbReference type="RefSeq" id="XP_045140964.1"/>
    </source>
</evidence>